<dbReference type="PANTHER" id="PTHR10286">
    <property type="entry name" value="INORGANIC PYROPHOSPHATASE"/>
    <property type="match status" value="1"/>
</dbReference>
<dbReference type="Pfam" id="PF00719">
    <property type="entry name" value="Pyrophosphatase"/>
    <property type="match status" value="1"/>
</dbReference>
<protein>
    <submittedName>
        <fullName evidence="1">Inorganic pyrophosphatase</fullName>
    </submittedName>
</protein>
<dbReference type="EMBL" id="JAGRRH010000025">
    <property type="protein sequence ID" value="KAG7342500.1"/>
    <property type="molecule type" value="Genomic_DNA"/>
</dbReference>
<proteinExistence type="predicted"/>
<name>A0A9K3KF75_9STRA</name>
<gene>
    <name evidence="1" type="ORF">IV203_007593</name>
</gene>
<organism evidence="1 2">
    <name type="scientific">Nitzschia inconspicua</name>
    <dbReference type="NCBI Taxonomy" id="303405"/>
    <lineage>
        <taxon>Eukaryota</taxon>
        <taxon>Sar</taxon>
        <taxon>Stramenopiles</taxon>
        <taxon>Ochrophyta</taxon>
        <taxon>Bacillariophyta</taxon>
        <taxon>Bacillariophyceae</taxon>
        <taxon>Bacillariophycidae</taxon>
        <taxon>Bacillariales</taxon>
        <taxon>Bacillariaceae</taxon>
        <taxon>Nitzschia</taxon>
    </lineage>
</organism>
<dbReference type="GO" id="GO:0006796">
    <property type="term" value="P:phosphate-containing compound metabolic process"/>
    <property type="evidence" value="ECO:0007669"/>
    <property type="project" value="InterPro"/>
</dbReference>
<dbReference type="PROSITE" id="PS00387">
    <property type="entry name" value="PPASE"/>
    <property type="match status" value="1"/>
</dbReference>
<dbReference type="OrthoDB" id="1608002at2759"/>
<reference evidence="1" key="2">
    <citation type="submission" date="2021-04" db="EMBL/GenBank/DDBJ databases">
        <authorList>
            <person name="Podell S."/>
        </authorList>
    </citation>
    <scope>NUCLEOTIDE SEQUENCE</scope>
    <source>
        <strain evidence="1">Hildebrandi</strain>
    </source>
</reference>
<dbReference type="GO" id="GO:0000287">
    <property type="term" value="F:magnesium ion binding"/>
    <property type="evidence" value="ECO:0007669"/>
    <property type="project" value="InterPro"/>
</dbReference>
<comment type="caution">
    <text evidence="1">The sequence shown here is derived from an EMBL/GenBank/DDBJ whole genome shotgun (WGS) entry which is preliminary data.</text>
</comment>
<dbReference type="GO" id="GO:0005737">
    <property type="term" value="C:cytoplasm"/>
    <property type="evidence" value="ECO:0007669"/>
    <property type="project" value="InterPro"/>
</dbReference>
<reference evidence="1" key="1">
    <citation type="journal article" date="2021" name="Sci. Rep.">
        <title>Diploid genomic architecture of Nitzschia inconspicua, an elite biomass production diatom.</title>
        <authorList>
            <person name="Oliver A."/>
            <person name="Podell S."/>
            <person name="Pinowska A."/>
            <person name="Traller J.C."/>
            <person name="Smith S.R."/>
            <person name="McClure R."/>
            <person name="Beliaev A."/>
            <person name="Bohutskyi P."/>
            <person name="Hill E.A."/>
            <person name="Rabines A."/>
            <person name="Zheng H."/>
            <person name="Allen L.Z."/>
            <person name="Kuo A."/>
            <person name="Grigoriev I.V."/>
            <person name="Allen A.E."/>
            <person name="Hazlebeck D."/>
            <person name="Allen E.E."/>
        </authorList>
    </citation>
    <scope>NUCLEOTIDE SEQUENCE</scope>
    <source>
        <strain evidence="1">Hildebrandi</strain>
    </source>
</reference>
<dbReference type="GO" id="GO:0004427">
    <property type="term" value="F:inorganic diphosphate phosphatase activity"/>
    <property type="evidence" value="ECO:0007669"/>
    <property type="project" value="InterPro"/>
</dbReference>
<dbReference type="AlphaFoldDB" id="A0A9K3KF75"/>
<keyword evidence="2" id="KW-1185">Reference proteome</keyword>
<sequence length="341" mass="39542">MWPSATDLNPNHVKTKLHQQMFRCPGGTDASSGYGRSALLLVVTAVVVASEAASSFRGQLDYHQEDDVRNKGREQRQRRDLRVRQAITTSEVDEEFTAGWRVFFEERNVGEVSPWHKVFLNAPTKGLYNMIVEIPKNTIAKNEMNKWEAYNPIWQDRRGDALRDYVQPMYWNYGYFPRTYESPWEEQQVCDDRAIGDDDPVDVLEISGAVFGIGDIIEVKLLGALPNVDIDKNPPESDWKLLAVAKGTPQFDEWNDIDDVPDYIKSGIREWFRWRSYGDGEDELQYYACEEAYQNAEKSRAVVQETYEYWKKLVSGEYDDLIAMEDPEEQVWYETPPDLHP</sequence>
<evidence type="ECO:0000313" key="2">
    <source>
        <dbReference type="Proteomes" id="UP000693970"/>
    </source>
</evidence>
<dbReference type="InterPro" id="IPR008162">
    <property type="entry name" value="Pyrophosphatase"/>
</dbReference>
<evidence type="ECO:0000313" key="1">
    <source>
        <dbReference type="EMBL" id="KAG7342500.1"/>
    </source>
</evidence>
<accession>A0A9K3KF75</accession>
<dbReference type="Proteomes" id="UP000693970">
    <property type="component" value="Unassembled WGS sequence"/>
</dbReference>